<reference evidence="2 3" key="1">
    <citation type="submission" date="2024-01" db="EMBL/GenBank/DDBJ databases">
        <title>The genomes of 5 underutilized Papilionoideae crops provide insights into root nodulation and disease resistanc.</title>
        <authorList>
            <person name="Jiang F."/>
        </authorList>
    </citation>
    <scope>NUCLEOTIDE SEQUENCE [LARGE SCALE GENOMIC DNA]</scope>
    <source>
        <strain evidence="2">LVBAO_FW01</strain>
        <tissue evidence="2">Leaves</tissue>
    </source>
</reference>
<accession>A0AAN9PSY6</accession>
<evidence type="ECO:0000313" key="3">
    <source>
        <dbReference type="Proteomes" id="UP001367508"/>
    </source>
</evidence>
<dbReference type="Proteomes" id="UP001367508">
    <property type="component" value="Unassembled WGS sequence"/>
</dbReference>
<evidence type="ECO:0000256" key="1">
    <source>
        <dbReference type="SAM" id="Phobius"/>
    </source>
</evidence>
<keyword evidence="1" id="KW-1133">Transmembrane helix</keyword>
<keyword evidence="1" id="KW-0812">Transmembrane</keyword>
<keyword evidence="3" id="KW-1185">Reference proteome</keyword>
<gene>
    <name evidence="2" type="ORF">VNO77_41976</name>
</gene>
<protein>
    <submittedName>
        <fullName evidence="2">Uncharacterized protein</fullName>
    </submittedName>
</protein>
<evidence type="ECO:0000313" key="2">
    <source>
        <dbReference type="EMBL" id="KAK7308373.1"/>
    </source>
</evidence>
<organism evidence="2 3">
    <name type="scientific">Canavalia gladiata</name>
    <name type="common">Sword bean</name>
    <name type="synonym">Dolichos gladiatus</name>
    <dbReference type="NCBI Taxonomy" id="3824"/>
    <lineage>
        <taxon>Eukaryota</taxon>
        <taxon>Viridiplantae</taxon>
        <taxon>Streptophyta</taxon>
        <taxon>Embryophyta</taxon>
        <taxon>Tracheophyta</taxon>
        <taxon>Spermatophyta</taxon>
        <taxon>Magnoliopsida</taxon>
        <taxon>eudicotyledons</taxon>
        <taxon>Gunneridae</taxon>
        <taxon>Pentapetalae</taxon>
        <taxon>rosids</taxon>
        <taxon>fabids</taxon>
        <taxon>Fabales</taxon>
        <taxon>Fabaceae</taxon>
        <taxon>Papilionoideae</taxon>
        <taxon>50 kb inversion clade</taxon>
        <taxon>NPAAA clade</taxon>
        <taxon>indigoferoid/millettioid clade</taxon>
        <taxon>Phaseoleae</taxon>
        <taxon>Canavalia</taxon>
    </lineage>
</organism>
<name>A0AAN9PSY6_CANGL</name>
<feature type="transmembrane region" description="Helical" evidence="1">
    <location>
        <begin position="16"/>
        <end position="33"/>
    </location>
</feature>
<proteinExistence type="predicted"/>
<keyword evidence="1" id="KW-0472">Membrane</keyword>
<dbReference type="EMBL" id="JAYMYQ010000010">
    <property type="protein sequence ID" value="KAK7308373.1"/>
    <property type="molecule type" value="Genomic_DNA"/>
</dbReference>
<dbReference type="AlphaFoldDB" id="A0AAN9PSY6"/>
<feature type="transmembrane region" description="Helical" evidence="1">
    <location>
        <begin position="53"/>
        <end position="71"/>
    </location>
</feature>
<comment type="caution">
    <text evidence="2">The sequence shown here is derived from an EMBL/GenBank/DDBJ whole genome shotgun (WGS) entry which is preliminary data.</text>
</comment>
<sequence>MTEGILANLSVDPAPITLPPILVVSLILVLCMYRMASKGICMAYKPEDRAFGLLLRHRIVFVHLSVVMGLFSKESAYMDAMPRGQPRSCGGLCSFSHMALHGKFLARKGSAKAQINEAYRLVYMIRFYSDLAWAEVVKRIDAEASLGTFRPTLDHSHSLDRILRPIRLITKARVKKLLIEVETFLGLQETHPQA</sequence>